<dbReference type="EMBL" id="JAUQTG010000019">
    <property type="protein sequence ID" value="MDO7858775.1"/>
    <property type="molecule type" value="Genomic_DNA"/>
</dbReference>
<name>A0ABT9AVS6_9GAMM</name>
<accession>A0ABT9AVS6</accession>
<feature type="transmembrane region" description="Helical" evidence="1">
    <location>
        <begin position="119"/>
        <end position="144"/>
    </location>
</feature>
<proteinExistence type="predicted"/>
<reference evidence="2" key="1">
    <citation type="submission" date="2023-07" db="EMBL/GenBank/DDBJ databases">
        <authorList>
            <person name="Yang W."/>
            <person name="Chen J."/>
            <person name="Ji P."/>
            <person name="Hu F."/>
        </authorList>
    </citation>
    <scope>NUCLEOTIDE SEQUENCE</scope>
    <source>
        <strain evidence="2">CRE-138-0111</strain>
    </source>
</reference>
<keyword evidence="1" id="KW-0812">Transmembrane</keyword>
<comment type="caution">
    <text evidence="2">The sequence shown here is derived from an EMBL/GenBank/DDBJ whole genome shotgun (WGS) entry which is preliminary data.</text>
</comment>
<evidence type="ECO:0000313" key="2">
    <source>
        <dbReference type="EMBL" id="MDO7858775.1"/>
    </source>
</evidence>
<feature type="transmembrane region" description="Helical" evidence="1">
    <location>
        <begin position="156"/>
        <end position="179"/>
    </location>
</feature>
<keyword evidence="3" id="KW-1185">Reference proteome</keyword>
<reference evidence="2" key="2">
    <citation type="journal article" date="2024" name="Int. J. Antimicrob. Agents">
        <title>Identification of a novel Providencia species showing multi-drug-resistant in three patients with hospital-acquired infection.</title>
        <authorList>
            <person name="Yang W."/>
            <person name="Chen J."/>
            <person name="Yang F."/>
            <person name="Ji P."/>
            <person name="Shen S."/>
            <person name="Yin D."/>
            <person name="Hu F."/>
        </authorList>
    </citation>
    <scope>NUCLEOTIDE SEQUENCE</scope>
    <source>
        <strain evidence="2">CRE-138-0111</strain>
    </source>
</reference>
<evidence type="ECO:0000313" key="3">
    <source>
        <dbReference type="Proteomes" id="UP001176478"/>
    </source>
</evidence>
<dbReference type="Proteomes" id="UP001176478">
    <property type="component" value="Unassembled WGS sequence"/>
</dbReference>
<sequence>MKPRNIISVNPNSTVFGGQGSWVNEHLLEVLINRGMFSSALERYRQRGKGVMSVPVHISIRLFGISVSGAHMLITPYGLVCKFDDNELGESYSFDVSGEARKLWKSVCHIGWQVGVKGVVMLALLIGTLTLMTLSLLVLCGLYAKYQYHETHKLPGLRSPVVVCLSLAVKYIGLFGLMLTVTTAFLDSFHIPASGGFVLIAFVLHAGLGATCTVLHNRQLIR</sequence>
<gene>
    <name evidence="2" type="ORF">Q5E86_21025</name>
</gene>
<organism evidence="2 3">
    <name type="scientific">Providencia huashanensis</name>
    <dbReference type="NCBI Taxonomy" id="3037798"/>
    <lineage>
        <taxon>Bacteria</taxon>
        <taxon>Pseudomonadati</taxon>
        <taxon>Pseudomonadota</taxon>
        <taxon>Gammaproteobacteria</taxon>
        <taxon>Enterobacterales</taxon>
        <taxon>Morganellaceae</taxon>
        <taxon>Providencia</taxon>
    </lineage>
</organism>
<feature type="transmembrane region" description="Helical" evidence="1">
    <location>
        <begin position="51"/>
        <end position="74"/>
    </location>
</feature>
<protein>
    <submittedName>
        <fullName evidence="2">Uncharacterized protein</fullName>
    </submittedName>
</protein>
<keyword evidence="1" id="KW-1133">Transmembrane helix</keyword>
<keyword evidence="1" id="KW-0472">Membrane</keyword>
<evidence type="ECO:0000256" key="1">
    <source>
        <dbReference type="SAM" id="Phobius"/>
    </source>
</evidence>
<feature type="transmembrane region" description="Helical" evidence="1">
    <location>
        <begin position="191"/>
        <end position="215"/>
    </location>
</feature>